<evidence type="ECO:0000313" key="2">
    <source>
        <dbReference type="EMBL" id="CEK67860.1"/>
    </source>
</evidence>
<feature type="non-terminal residue" evidence="2">
    <location>
        <position position="1"/>
    </location>
</feature>
<evidence type="ECO:0000256" key="1">
    <source>
        <dbReference type="SAM" id="MobiDB-lite"/>
    </source>
</evidence>
<dbReference type="AlphaFoldDB" id="A0A0B6ZJB8"/>
<proteinExistence type="predicted"/>
<feature type="compositionally biased region" description="Low complexity" evidence="1">
    <location>
        <begin position="1"/>
        <end position="14"/>
    </location>
</feature>
<name>A0A0B6ZJB8_9EUPU</name>
<reference evidence="2" key="1">
    <citation type="submission" date="2014-12" db="EMBL/GenBank/DDBJ databases">
        <title>Insight into the proteome of Arion vulgaris.</title>
        <authorList>
            <person name="Aradska J."/>
            <person name="Bulat T."/>
            <person name="Smidak R."/>
            <person name="Sarate P."/>
            <person name="Gangsoo J."/>
            <person name="Sialana F."/>
            <person name="Bilban M."/>
            <person name="Lubec G."/>
        </authorList>
    </citation>
    <scope>NUCLEOTIDE SEQUENCE</scope>
    <source>
        <tissue evidence="2">Skin</tissue>
    </source>
</reference>
<gene>
    <name evidence="2" type="primary">ORF64192</name>
</gene>
<dbReference type="EMBL" id="HACG01020995">
    <property type="protein sequence ID" value="CEK67860.1"/>
    <property type="molecule type" value="Transcribed_RNA"/>
</dbReference>
<feature type="region of interest" description="Disordered" evidence="1">
    <location>
        <begin position="1"/>
        <end position="67"/>
    </location>
</feature>
<feature type="compositionally biased region" description="Low complexity" evidence="1">
    <location>
        <begin position="26"/>
        <end position="41"/>
    </location>
</feature>
<accession>A0A0B6ZJB8</accession>
<protein>
    <submittedName>
        <fullName evidence="2">Uncharacterized protein</fullName>
    </submittedName>
</protein>
<feature type="compositionally biased region" description="Basic and acidic residues" evidence="1">
    <location>
        <begin position="49"/>
        <end position="67"/>
    </location>
</feature>
<sequence length="67" mass="7601">IKPDFNLFDNNSFEESSEEDDHRRLSSLTSSSVSDLSRVSRIPGSSDSYKAEDVLMQENEGHLPERL</sequence>
<feature type="non-terminal residue" evidence="2">
    <location>
        <position position="67"/>
    </location>
</feature>
<organism evidence="2">
    <name type="scientific">Arion vulgaris</name>
    <dbReference type="NCBI Taxonomy" id="1028688"/>
    <lineage>
        <taxon>Eukaryota</taxon>
        <taxon>Metazoa</taxon>
        <taxon>Spiralia</taxon>
        <taxon>Lophotrochozoa</taxon>
        <taxon>Mollusca</taxon>
        <taxon>Gastropoda</taxon>
        <taxon>Heterobranchia</taxon>
        <taxon>Euthyneura</taxon>
        <taxon>Panpulmonata</taxon>
        <taxon>Eupulmonata</taxon>
        <taxon>Stylommatophora</taxon>
        <taxon>Helicina</taxon>
        <taxon>Arionoidea</taxon>
        <taxon>Arionidae</taxon>
        <taxon>Arion</taxon>
    </lineage>
</organism>